<feature type="non-terminal residue" evidence="1">
    <location>
        <position position="1"/>
    </location>
</feature>
<reference evidence="1 2" key="1">
    <citation type="submission" date="2021-06" db="EMBL/GenBank/DDBJ databases">
        <authorList>
            <person name="Kallberg Y."/>
            <person name="Tangrot J."/>
            <person name="Rosling A."/>
        </authorList>
    </citation>
    <scope>NUCLEOTIDE SEQUENCE [LARGE SCALE GENOMIC DNA]</scope>
    <source>
        <strain evidence="1 2">120-4 pot B 10/14</strain>
    </source>
</reference>
<name>A0ABN7WP28_GIGMA</name>
<feature type="non-terminal residue" evidence="1">
    <location>
        <position position="46"/>
    </location>
</feature>
<keyword evidence="2" id="KW-1185">Reference proteome</keyword>
<proteinExistence type="predicted"/>
<comment type="caution">
    <text evidence="1">The sequence shown here is derived from an EMBL/GenBank/DDBJ whole genome shotgun (WGS) entry which is preliminary data.</text>
</comment>
<gene>
    <name evidence="1" type="ORF">GMARGA_LOCUS33283</name>
</gene>
<organism evidence="1 2">
    <name type="scientific">Gigaspora margarita</name>
    <dbReference type="NCBI Taxonomy" id="4874"/>
    <lineage>
        <taxon>Eukaryota</taxon>
        <taxon>Fungi</taxon>
        <taxon>Fungi incertae sedis</taxon>
        <taxon>Mucoromycota</taxon>
        <taxon>Glomeromycotina</taxon>
        <taxon>Glomeromycetes</taxon>
        <taxon>Diversisporales</taxon>
        <taxon>Gigasporaceae</taxon>
        <taxon>Gigaspora</taxon>
    </lineage>
</organism>
<evidence type="ECO:0000313" key="1">
    <source>
        <dbReference type="EMBL" id="CAG8836953.1"/>
    </source>
</evidence>
<protein>
    <submittedName>
        <fullName evidence="1">14670_t:CDS:1</fullName>
    </submittedName>
</protein>
<accession>A0ABN7WP28</accession>
<dbReference type="Proteomes" id="UP000789901">
    <property type="component" value="Unassembled WGS sequence"/>
</dbReference>
<sequence>KHEDASNTRVNNKIKEQISAQDKLTETIFEKEKKELKRCLEFLIIL</sequence>
<evidence type="ECO:0000313" key="2">
    <source>
        <dbReference type="Proteomes" id="UP000789901"/>
    </source>
</evidence>
<dbReference type="EMBL" id="CAJVQB010054743">
    <property type="protein sequence ID" value="CAG8836953.1"/>
    <property type="molecule type" value="Genomic_DNA"/>
</dbReference>